<sequence length="1574" mass="174974">MSKDKRRSIFGRSSLNVLTSQSSKDESQPSNLLRKRRTASFISNLSDLSQYAQPTSADGNTGASFNLVEPPDSSRSTLSRNQAKRASSVFSSFRGYKLPGDDDPEPLSATSTRNSTIFGEYLFEDVHHVQVLHHGEVQTSSSMFRKKKEYLVLTEKHLVRFKSHSKATEAFPECASVHLAPGDGTEYRRVSSSHRMSTYRHSHSPSIGSTHELQSLASESSGDRHQGIPLRHIVAVYHLDDGRPHFALELYYLDDEANNASSMTLQFGDPEDMFTWLKSIRQAANAARLCDAKPISAHNSHLAARVVEAERDYVPPHYAIYKIVLRPQGKTTARSSSDDLTKAAASAPSQRSSSPSLASHNTQLSHGILTLTEVRVSETDDTFQLTFRKPLEKPKVFYLASLASRDIAVRLRSVEAGLRPEWETSPLEFLVPEDVYQDIVRQESPHPADPDSLDRTLIGYCVAYDVPPENISYQITYPPEDSPRFELLPPIRSRRSQYTTLELLAVMRALRYNETFGGISFKNVHLDILNGLRDPNGAEHLCLKTKRGTYARLDIEELERSCLLVQEIRALALTNRKLRRMDFSSCITRKPSEHGESRGSARDQGCAIVEALFPLCKYQTTNVDWIALNRIQLGDTDLDYLVAAGVERACHLRGLELSGCGLTDRALSLVLDALRAQENTLEAIDLSSNPFRLSPSIFDSQIGVFGYLTRLNLSHLARSSGLESLISVETFQGWRLQELVLSGTSLNAATIDAIAAYLSNYKRSSALREVKLDHCFLTGKDIAFLLYAMTEQPGKARELHLDVSENRIEVDLGKLTKAIASGHAPSSLTLRLLEFEEDADFRKMILALAANSTIRQLDISRASLPCEASEETCQALEKMFADNKSLEWLDISGEDSRLETTKLGVGINRALRGLQRNKTLRALYIRYQKLGVQGASTLADVLKVNNTLQYLYCEDNGIALTGFTDLVNALHRNTTILHLPTMQESRQMALKQTEDQVKSMRDDLPGATQSKPSSVRSRIASRVGNKTSKEPSYPTGLSDQDIKAALGLVDESWARQEYRLQQYLMRNHNIANGIPTAMDVDEEEFERPDTAGSLGKILDKVKLESTPTAEKELQLGSFLPEITTTSMGDIDYDVTPLEKELDMSFGNTTWGAFFAVAGGVAYAFSPLYRGLTVQFKTYIQMSGMILGGMLEADKRMVNYQLQVRHQKRLARDMEIWRRYEDSYEERGTPGVGAESDVHGPNGKEQTITAAAVIVSALGYGGIISLYHVVFASQLVFTTKMFPQLWRVVTAFLITKPKFAILLDPYFLYQYGSSIERESSRFSQPGDFFMYTVFVGSVIVLKRFLESRKNTLAHHAAPPTIQKGLHGVQAWWDCHIPMRCEYSISQGHLGLPTYLYQSLCFESLDVDVSLNGLVLTVHVKATAGGILNTYTFLPALSLAYAYTFAQDSPTRSVQFFIINFDAKYLPFAMLFLTFITDGPDAAATQLTGLIAAHLYDFLTRIWPTFGGGTNYIRTPQIVKSWFSPTPGGVQNRGYGHVVEGRGRTAGAPGSGAQPSTGRTTGSSWNSMGPGRRLGG</sequence>
<keyword evidence="4" id="KW-0256">Endoplasmic reticulum</keyword>
<feature type="region of interest" description="Disordered" evidence="7">
    <location>
        <begin position="52"/>
        <end position="83"/>
    </location>
</feature>
<dbReference type="Pfam" id="PF04511">
    <property type="entry name" value="DER1"/>
    <property type="match status" value="2"/>
</dbReference>
<name>A0A9Q8Z4C0_CURCL</name>
<comment type="similarity">
    <text evidence="2">Belongs to the derlin family.</text>
</comment>
<keyword evidence="3 8" id="KW-0812">Transmembrane</keyword>
<evidence type="ECO:0000256" key="6">
    <source>
        <dbReference type="ARBA" id="ARBA00023136"/>
    </source>
</evidence>
<accession>A0A9Q8Z4C0</accession>
<dbReference type="VEuPathDB" id="FungiDB:yc1106_03023"/>
<keyword evidence="5 8" id="KW-1133">Transmembrane helix</keyword>
<keyword evidence="6 8" id="KW-0472">Membrane</keyword>
<evidence type="ECO:0000256" key="8">
    <source>
        <dbReference type="SAM" id="Phobius"/>
    </source>
</evidence>
<dbReference type="OrthoDB" id="120976at2759"/>
<evidence type="ECO:0000256" key="7">
    <source>
        <dbReference type="SAM" id="MobiDB-lite"/>
    </source>
</evidence>
<dbReference type="GO" id="GO:0005789">
    <property type="term" value="C:endoplasmic reticulum membrane"/>
    <property type="evidence" value="ECO:0007669"/>
    <property type="project" value="UniProtKB-SubCell"/>
</dbReference>
<comment type="subcellular location">
    <subcellularLocation>
        <location evidence="1">Endoplasmic reticulum membrane</location>
        <topology evidence="1">Multi-pass membrane protein</topology>
    </subcellularLocation>
</comment>
<feature type="compositionally biased region" description="Basic and acidic residues" evidence="7">
    <location>
        <begin position="994"/>
        <end position="1004"/>
    </location>
</feature>
<feature type="compositionally biased region" description="Polar residues" evidence="7">
    <location>
        <begin position="11"/>
        <end position="22"/>
    </location>
</feature>
<keyword evidence="11" id="KW-1185">Reference proteome</keyword>
<dbReference type="Gene3D" id="3.80.10.10">
    <property type="entry name" value="Ribonuclease Inhibitor"/>
    <property type="match status" value="1"/>
</dbReference>
<dbReference type="SUPFAM" id="SSF52047">
    <property type="entry name" value="RNI-like"/>
    <property type="match status" value="1"/>
</dbReference>
<feature type="region of interest" description="Disordered" evidence="7">
    <location>
        <begin position="994"/>
        <end position="1036"/>
    </location>
</feature>
<feature type="region of interest" description="Disordered" evidence="7">
    <location>
        <begin position="1"/>
        <end position="35"/>
    </location>
</feature>
<feature type="transmembrane region" description="Helical" evidence="8">
    <location>
        <begin position="1247"/>
        <end position="1272"/>
    </location>
</feature>
<feature type="domain" description="PH" evidence="9">
    <location>
        <begin position="131"/>
        <end position="287"/>
    </location>
</feature>
<dbReference type="InterPro" id="IPR007599">
    <property type="entry name" value="DER1"/>
</dbReference>
<evidence type="ECO:0000256" key="5">
    <source>
        <dbReference type="ARBA" id="ARBA00022989"/>
    </source>
</evidence>
<dbReference type="EMBL" id="CP089275">
    <property type="protein sequence ID" value="USP75749.1"/>
    <property type="molecule type" value="Genomic_DNA"/>
</dbReference>
<evidence type="ECO:0000256" key="3">
    <source>
        <dbReference type="ARBA" id="ARBA00022692"/>
    </source>
</evidence>
<organism evidence="10 11">
    <name type="scientific">Curvularia clavata</name>
    <dbReference type="NCBI Taxonomy" id="95742"/>
    <lineage>
        <taxon>Eukaryota</taxon>
        <taxon>Fungi</taxon>
        <taxon>Dikarya</taxon>
        <taxon>Ascomycota</taxon>
        <taxon>Pezizomycotina</taxon>
        <taxon>Dothideomycetes</taxon>
        <taxon>Pleosporomycetidae</taxon>
        <taxon>Pleosporales</taxon>
        <taxon>Pleosporineae</taxon>
        <taxon>Pleosporaceae</taxon>
        <taxon>Curvularia</taxon>
    </lineage>
</organism>
<dbReference type="InterPro" id="IPR057334">
    <property type="entry name" value="PH_2nd_LRR"/>
</dbReference>
<feature type="region of interest" description="Disordered" evidence="7">
    <location>
        <begin position="1538"/>
        <end position="1574"/>
    </location>
</feature>
<evidence type="ECO:0000256" key="4">
    <source>
        <dbReference type="ARBA" id="ARBA00022824"/>
    </source>
</evidence>
<dbReference type="Pfam" id="PF25353">
    <property type="entry name" value="PH_2nd_LRR"/>
    <property type="match status" value="2"/>
</dbReference>
<dbReference type="GO" id="GO:0006950">
    <property type="term" value="P:response to stress"/>
    <property type="evidence" value="ECO:0007669"/>
    <property type="project" value="UniProtKB-ARBA"/>
</dbReference>
<evidence type="ECO:0000256" key="1">
    <source>
        <dbReference type="ARBA" id="ARBA00004477"/>
    </source>
</evidence>
<feature type="compositionally biased region" description="Polar residues" evidence="7">
    <location>
        <begin position="204"/>
        <end position="220"/>
    </location>
</feature>
<dbReference type="SUPFAM" id="SSF50729">
    <property type="entry name" value="PH domain-like"/>
    <property type="match status" value="1"/>
</dbReference>
<feature type="compositionally biased region" description="Polar residues" evidence="7">
    <location>
        <begin position="52"/>
        <end position="64"/>
    </location>
</feature>
<gene>
    <name evidence="10" type="ORF">yc1106_03023</name>
</gene>
<proteinExistence type="inferred from homology"/>
<dbReference type="Proteomes" id="UP001056012">
    <property type="component" value="Chromosome 2"/>
</dbReference>
<evidence type="ECO:0000256" key="2">
    <source>
        <dbReference type="ARBA" id="ARBA00008917"/>
    </source>
</evidence>
<dbReference type="SMART" id="SM00233">
    <property type="entry name" value="PH"/>
    <property type="match status" value="1"/>
</dbReference>
<feature type="region of interest" description="Disordered" evidence="7">
    <location>
        <begin position="332"/>
        <end position="361"/>
    </location>
</feature>
<dbReference type="SMART" id="SM00368">
    <property type="entry name" value="LRR_RI"/>
    <property type="match status" value="5"/>
</dbReference>
<evidence type="ECO:0000259" key="9">
    <source>
        <dbReference type="SMART" id="SM00233"/>
    </source>
</evidence>
<evidence type="ECO:0000313" key="11">
    <source>
        <dbReference type="Proteomes" id="UP001056012"/>
    </source>
</evidence>
<feature type="compositionally biased region" description="Polar residues" evidence="7">
    <location>
        <begin position="1007"/>
        <end position="1016"/>
    </location>
</feature>
<protein>
    <recommendedName>
        <fullName evidence="9">PH domain-containing protein</fullName>
    </recommendedName>
</protein>
<reference evidence="10" key="1">
    <citation type="submission" date="2021-12" db="EMBL/GenBank/DDBJ databases">
        <title>Curvularia clavata genome.</title>
        <authorList>
            <person name="Cao Y."/>
        </authorList>
    </citation>
    <scope>NUCLEOTIDE SEQUENCE</scope>
    <source>
        <strain evidence="10">Yc1106</strain>
    </source>
</reference>
<feature type="compositionally biased region" description="Polar residues" evidence="7">
    <location>
        <begin position="1551"/>
        <end position="1565"/>
    </location>
</feature>
<dbReference type="PANTHER" id="PTHR11009">
    <property type="entry name" value="DER1-LIKE PROTEIN, DERLIN"/>
    <property type="match status" value="1"/>
</dbReference>
<dbReference type="InterPro" id="IPR001849">
    <property type="entry name" value="PH_domain"/>
</dbReference>
<feature type="compositionally biased region" description="Low complexity" evidence="7">
    <location>
        <begin position="343"/>
        <end position="359"/>
    </location>
</feature>
<feature type="region of interest" description="Disordered" evidence="7">
    <location>
        <begin position="195"/>
        <end position="224"/>
    </location>
</feature>
<dbReference type="InterPro" id="IPR032675">
    <property type="entry name" value="LRR_dom_sf"/>
</dbReference>
<feature type="compositionally biased region" description="Polar residues" evidence="7">
    <location>
        <begin position="73"/>
        <end position="83"/>
    </location>
</feature>
<evidence type="ECO:0000313" key="10">
    <source>
        <dbReference type="EMBL" id="USP75749.1"/>
    </source>
</evidence>